<comment type="caution">
    <text evidence="2">The sequence shown here is derived from an EMBL/GenBank/DDBJ whole genome shotgun (WGS) entry which is preliminary data.</text>
</comment>
<reference evidence="2" key="1">
    <citation type="submission" date="2020-08" db="EMBL/GenBank/DDBJ databases">
        <title>Genome public.</title>
        <authorList>
            <person name="Liu C."/>
            <person name="Sun Q."/>
        </authorList>
    </citation>
    <scope>NUCLEOTIDE SEQUENCE</scope>
    <source>
        <strain evidence="2">NSJ-12</strain>
    </source>
</reference>
<dbReference type="Proteomes" id="UP000655830">
    <property type="component" value="Unassembled WGS sequence"/>
</dbReference>
<dbReference type="Pfam" id="PF05521">
    <property type="entry name" value="Phage_HCP"/>
    <property type="match status" value="1"/>
</dbReference>
<name>A0A926IEQ1_9FIRM</name>
<protein>
    <submittedName>
        <fullName evidence="2">Phage head closure protein</fullName>
    </submittedName>
</protein>
<dbReference type="AlphaFoldDB" id="A0A926IEQ1"/>
<dbReference type="InterPro" id="IPR008767">
    <property type="entry name" value="Phage_SPP1_head-tail_adaptor"/>
</dbReference>
<evidence type="ECO:0000313" key="3">
    <source>
        <dbReference type="Proteomes" id="UP000655830"/>
    </source>
</evidence>
<dbReference type="NCBIfam" id="TIGR01563">
    <property type="entry name" value="gp16_SPP1"/>
    <property type="match status" value="1"/>
</dbReference>
<accession>A0A926IEQ1</accession>
<keyword evidence="3" id="KW-1185">Reference proteome</keyword>
<dbReference type="RefSeq" id="WP_249333018.1">
    <property type="nucleotide sequence ID" value="NZ_JACRSY010000017.1"/>
</dbReference>
<gene>
    <name evidence="2" type="ORF">H8718_11505</name>
</gene>
<dbReference type="InterPro" id="IPR038666">
    <property type="entry name" value="SSP1_head-tail_sf"/>
</dbReference>
<sequence>MIGELKHRIKLEQLLVEKDSLEQEIETWQLAYEVWADIKPLSGKEYFKARQTKSDIMVQVTIRYRPQIYNHMRMLFNNQIYEIVSVINVNQENRYLQLLCKEGVELV</sequence>
<dbReference type="EMBL" id="JACRSY010000017">
    <property type="protein sequence ID" value="MBC8580149.1"/>
    <property type="molecule type" value="Genomic_DNA"/>
</dbReference>
<keyword evidence="1" id="KW-0175">Coiled coil</keyword>
<proteinExistence type="predicted"/>
<evidence type="ECO:0000256" key="1">
    <source>
        <dbReference type="SAM" id="Coils"/>
    </source>
</evidence>
<dbReference type="Gene3D" id="2.40.10.270">
    <property type="entry name" value="Bacteriophage SPP1 head-tail adaptor protein"/>
    <property type="match status" value="1"/>
</dbReference>
<feature type="coiled-coil region" evidence="1">
    <location>
        <begin position="4"/>
        <end position="31"/>
    </location>
</feature>
<evidence type="ECO:0000313" key="2">
    <source>
        <dbReference type="EMBL" id="MBC8580149.1"/>
    </source>
</evidence>
<organism evidence="2 3">
    <name type="scientific">Zhenhengia yiwuensis</name>
    <dbReference type="NCBI Taxonomy" id="2763666"/>
    <lineage>
        <taxon>Bacteria</taxon>
        <taxon>Bacillati</taxon>
        <taxon>Bacillota</taxon>
        <taxon>Clostridia</taxon>
        <taxon>Lachnospirales</taxon>
        <taxon>Lachnospiraceae</taxon>
        <taxon>Zhenhengia</taxon>
    </lineage>
</organism>